<dbReference type="InterPro" id="IPR029066">
    <property type="entry name" value="PLP-binding_barrel"/>
</dbReference>
<evidence type="ECO:0000256" key="2">
    <source>
        <dbReference type="HAMAP-Rule" id="MF_02087"/>
    </source>
</evidence>
<dbReference type="NCBIfam" id="TIGR00044">
    <property type="entry name" value="YggS family pyridoxal phosphate-dependent enzyme"/>
    <property type="match status" value="1"/>
</dbReference>
<dbReference type="HAMAP" id="MF_02087">
    <property type="entry name" value="PLP_homeostasis"/>
    <property type="match status" value="1"/>
</dbReference>
<dbReference type="Proteomes" id="UP000325292">
    <property type="component" value="Chromosome"/>
</dbReference>
<dbReference type="InterPro" id="IPR001608">
    <property type="entry name" value="Ala_racemase_N"/>
</dbReference>
<protein>
    <recommendedName>
        <fullName evidence="2">Pyridoxal phosphate homeostasis protein</fullName>
        <shortName evidence="2">PLP homeostasis protein</shortName>
    </recommendedName>
</protein>
<sequence>MAQEIAERVQHVLAQIEAIRPGEGVKLMAVTKMRTREEALAAVAAGAQLIGENKVQEAKDKWHEKPPVPLHLIGHLQTNKVKYTIDLFDSVDSIDSEKVAEALNQRVTDRLAVMLEINAGQEASKTGMFPQHVRAFLEQAHRWPHLQFIGMMALFPSAVGTTLDEKKKIRALMKETGELWRTCREERFPWAPLDELSMGMTDDYEWALEAGTTIVRLGTALFGPRTY</sequence>
<dbReference type="SUPFAM" id="SSF51419">
    <property type="entry name" value="PLP-binding barrel"/>
    <property type="match status" value="1"/>
</dbReference>
<dbReference type="PIRSF" id="PIRSF004848">
    <property type="entry name" value="YBL036c_PLPDEIII"/>
    <property type="match status" value="1"/>
</dbReference>
<organism evidence="5 6">
    <name type="scientific">Sulfobacillus thermotolerans</name>
    <dbReference type="NCBI Taxonomy" id="338644"/>
    <lineage>
        <taxon>Bacteria</taxon>
        <taxon>Bacillati</taxon>
        <taxon>Bacillota</taxon>
        <taxon>Clostridia</taxon>
        <taxon>Eubacteriales</taxon>
        <taxon>Clostridiales Family XVII. Incertae Sedis</taxon>
        <taxon>Sulfobacillus</taxon>
    </lineage>
</organism>
<evidence type="ECO:0000256" key="1">
    <source>
        <dbReference type="ARBA" id="ARBA00022898"/>
    </source>
</evidence>
<dbReference type="PANTHER" id="PTHR10146">
    <property type="entry name" value="PROLINE SYNTHETASE CO-TRANSCRIBED BACTERIAL HOMOLOG PROTEIN"/>
    <property type="match status" value="1"/>
</dbReference>
<evidence type="ECO:0000313" key="5">
    <source>
        <dbReference type="EMBL" id="AUW94404.1"/>
    </source>
</evidence>
<dbReference type="PANTHER" id="PTHR10146:SF14">
    <property type="entry name" value="PYRIDOXAL PHOSPHATE HOMEOSTASIS PROTEIN"/>
    <property type="match status" value="1"/>
</dbReference>
<reference evidence="5 6" key="1">
    <citation type="journal article" date="2019" name="Sci. Rep.">
        <title>Sulfobacillus thermotolerans: new insights into resistance and metabolic capacities of acidophilic chemolithotrophs.</title>
        <authorList>
            <person name="Panyushkina A.E."/>
            <person name="Babenko V.V."/>
            <person name="Nikitina A.S."/>
            <person name="Selezneva O.V."/>
            <person name="Tsaplina I.A."/>
            <person name="Letarova M.A."/>
            <person name="Kostryukova E.S."/>
            <person name="Letarov A.V."/>
        </authorList>
    </citation>
    <scope>NUCLEOTIDE SEQUENCE [LARGE SCALE GENOMIC DNA]</scope>
    <source>
        <strain evidence="5 6">Kr1</strain>
    </source>
</reference>
<keyword evidence="6" id="KW-1185">Reference proteome</keyword>
<evidence type="ECO:0000313" key="6">
    <source>
        <dbReference type="Proteomes" id="UP000325292"/>
    </source>
</evidence>
<evidence type="ECO:0000256" key="3">
    <source>
        <dbReference type="RuleBase" id="RU004514"/>
    </source>
</evidence>
<proteinExistence type="inferred from homology"/>
<keyword evidence="1 2" id="KW-0663">Pyridoxal phosphate</keyword>
<dbReference type="EMBL" id="CP019454">
    <property type="protein sequence ID" value="AUW94404.1"/>
    <property type="molecule type" value="Genomic_DNA"/>
</dbReference>
<dbReference type="InterPro" id="IPR011078">
    <property type="entry name" value="PyrdxlP_homeostasis"/>
</dbReference>
<dbReference type="Gene3D" id="3.20.20.10">
    <property type="entry name" value="Alanine racemase"/>
    <property type="match status" value="1"/>
</dbReference>
<feature type="domain" description="Alanine racemase N-terminal" evidence="4">
    <location>
        <begin position="8"/>
        <end position="224"/>
    </location>
</feature>
<evidence type="ECO:0000259" key="4">
    <source>
        <dbReference type="Pfam" id="PF01168"/>
    </source>
</evidence>
<name>A0ABN5H3F2_9FIRM</name>
<dbReference type="Pfam" id="PF01168">
    <property type="entry name" value="Ala_racemase_N"/>
    <property type="match status" value="1"/>
</dbReference>
<gene>
    <name evidence="5" type="ORF">BXT84_11010</name>
</gene>
<accession>A0ABN5H3F2</accession>
<feature type="modified residue" description="N6-(pyridoxal phosphate)lysine" evidence="2">
    <location>
        <position position="32"/>
    </location>
</feature>
<comment type="similarity">
    <text evidence="2 3">Belongs to the pyridoxal phosphate-binding protein YggS/PROSC family.</text>
</comment>
<comment type="function">
    <text evidence="2">Pyridoxal 5'-phosphate (PLP)-binding protein, which is involved in PLP homeostasis.</text>
</comment>
<dbReference type="CDD" id="cd00635">
    <property type="entry name" value="PLPDE_III_YBL036c_like"/>
    <property type="match status" value="1"/>
</dbReference>